<dbReference type="Proteomes" id="UP000286997">
    <property type="component" value="Unassembled WGS sequence"/>
</dbReference>
<keyword evidence="1" id="KW-0949">S-adenosyl-L-methionine</keyword>
<dbReference type="InterPro" id="IPR036413">
    <property type="entry name" value="YaeB-like_sf"/>
</dbReference>
<proteinExistence type="inferred from homology"/>
<dbReference type="GO" id="GO:0008168">
    <property type="term" value="F:methyltransferase activity"/>
    <property type="evidence" value="ECO:0007669"/>
    <property type="project" value="UniProtKB-KW"/>
</dbReference>
<dbReference type="InterPro" id="IPR036414">
    <property type="entry name" value="YaeB_N_sf"/>
</dbReference>
<name>A0A3S2VSZ3_9HYPH</name>
<keyword evidence="4" id="KW-0489">Methyltransferase</keyword>
<protein>
    <submittedName>
        <fullName evidence="4">tRNA (N6-threonylcarbamoyladenosine(37)-N6)-methyltransferase TrmO</fullName>
    </submittedName>
</protein>
<dbReference type="InterPro" id="IPR040372">
    <property type="entry name" value="YaeB-like"/>
</dbReference>
<keyword evidence="4" id="KW-0808">Transferase</keyword>
<gene>
    <name evidence="4" type="primary">tsaA</name>
    <name evidence="4" type="ORF">EOE48_15925</name>
</gene>
<evidence type="ECO:0000259" key="3">
    <source>
        <dbReference type="PROSITE" id="PS51668"/>
    </source>
</evidence>
<comment type="similarity">
    <text evidence="2">Belongs to the tRNA methyltransferase O family.</text>
</comment>
<dbReference type="NCBIfam" id="TIGR00104">
    <property type="entry name" value="tRNA_TsaA"/>
    <property type="match status" value="1"/>
</dbReference>
<dbReference type="Pfam" id="PF01980">
    <property type="entry name" value="TrmO_N"/>
    <property type="match status" value="1"/>
</dbReference>
<evidence type="ECO:0000256" key="2">
    <source>
        <dbReference type="ARBA" id="ARBA00033753"/>
    </source>
</evidence>
<dbReference type="PANTHER" id="PTHR12818">
    <property type="entry name" value="TRNA (ADENINE(37)-N6)-METHYLTRANSFERASE"/>
    <property type="match status" value="1"/>
</dbReference>
<sequence length="211" mass="23086">MVPPRRTTPRCLGVSLGQGRAPVILHSGEIAGGGPRTFGGDPLENASRQSDPFEIRPGEETILLPEAFDAGLYYIGRIRTPWTQREECPKNAAQSPAVCRLELDPRYAPGLRDLAGTSHLIVLYWMDRAPRHLVAQRPRHAPASRGTFALRSPARPNPIAVSVADLLEIGPDWLRVRGLDCLDGTPLLDIKPYFASTDAKPGATVGWREAR</sequence>
<dbReference type="PROSITE" id="PS51668">
    <property type="entry name" value="TSAA_2"/>
    <property type="match status" value="1"/>
</dbReference>
<dbReference type="SUPFAM" id="SSF118196">
    <property type="entry name" value="YaeB-like"/>
    <property type="match status" value="1"/>
</dbReference>
<dbReference type="EMBL" id="SACP01000015">
    <property type="protein sequence ID" value="RVU16569.1"/>
    <property type="molecule type" value="Genomic_DNA"/>
</dbReference>
<feature type="domain" description="TsaA-like" evidence="3">
    <location>
        <begin position="72"/>
        <end position="202"/>
    </location>
</feature>
<keyword evidence="5" id="KW-1185">Reference proteome</keyword>
<dbReference type="PANTHER" id="PTHR12818:SF0">
    <property type="entry name" value="TRNA (ADENINE(37)-N6)-METHYLTRANSFERASE"/>
    <property type="match status" value="1"/>
</dbReference>
<dbReference type="Gene3D" id="2.40.30.70">
    <property type="entry name" value="YaeB-like"/>
    <property type="match status" value="1"/>
</dbReference>
<evidence type="ECO:0000256" key="1">
    <source>
        <dbReference type="ARBA" id="ARBA00022691"/>
    </source>
</evidence>
<organism evidence="4 5">
    <name type="scientific">Methylobacterium oryzihabitans</name>
    <dbReference type="NCBI Taxonomy" id="2499852"/>
    <lineage>
        <taxon>Bacteria</taxon>
        <taxon>Pseudomonadati</taxon>
        <taxon>Pseudomonadota</taxon>
        <taxon>Alphaproteobacteria</taxon>
        <taxon>Hyphomicrobiales</taxon>
        <taxon>Methylobacteriaceae</taxon>
        <taxon>Methylobacterium</taxon>
    </lineage>
</organism>
<dbReference type="InterPro" id="IPR023370">
    <property type="entry name" value="TrmO-like_N"/>
</dbReference>
<dbReference type="GO" id="GO:0032259">
    <property type="term" value="P:methylation"/>
    <property type="evidence" value="ECO:0007669"/>
    <property type="project" value="UniProtKB-KW"/>
</dbReference>
<reference evidence="4 5" key="1">
    <citation type="submission" date="2019-01" db="EMBL/GenBank/DDBJ databases">
        <authorList>
            <person name="Chen W.-M."/>
        </authorList>
    </citation>
    <scope>NUCLEOTIDE SEQUENCE [LARGE SCALE GENOMIC DNA]</scope>
    <source>
        <strain evidence="4 5">TER-1</strain>
    </source>
</reference>
<dbReference type="AlphaFoldDB" id="A0A3S2VSZ3"/>
<evidence type="ECO:0000313" key="4">
    <source>
        <dbReference type="EMBL" id="RVU16569.1"/>
    </source>
</evidence>
<evidence type="ECO:0000313" key="5">
    <source>
        <dbReference type="Proteomes" id="UP000286997"/>
    </source>
</evidence>
<dbReference type="CDD" id="cd09281">
    <property type="entry name" value="UPF0066"/>
    <property type="match status" value="1"/>
</dbReference>
<dbReference type="OrthoDB" id="9804309at2"/>
<accession>A0A3S2VSZ3</accession>
<comment type="caution">
    <text evidence="4">The sequence shown here is derived from an EMBL/GenBank/DDBJ whole genome shotgun (WGS) entry which is preliminary data.</text>
</comment>